<dbReference type="Pfam" id="PF18480">
    <property type="entry name" value="DUF5615"/>
    <property type="match status" value="1"/>
</dbReference>
<name>A0A2M7P4E1_9BACT</name>
<sequence length="65" mass="7493">MRFKLDENLGTRTQRLFYAAGHEVETVRDEGLQGTSDQHLYEVCGVEQRCLITLDLDFANIYANQ</sequence>
<evidence type="ECO:0000259" key="1">
    <source>
        <dbReference type="Pfam" id="PF18480"/>
    </source>
</evidence>
<comment type="caution">
    <text evidence="2">The sequence shown here is derived from an EMBL/GenBank/DDBJ whole genome shotgun (WGS) entry which is preliminary data.</text>
</comment>
<feature type="domain" description="DUF5615" evidence="1">
    <location>
        <begin position="1"/>
        <end position="63"/>
    </location>
</feature>
<accession>A0A2M7P4E1</accession>
<protein>
    <recommendedName>
        <fullName evidence="1">DUF5615 domain-containing protein</fullName>
    </recommendedName>
</protein>
<proteinExistence type="predicted"/>
<evidence type="ECO:0000313" key="2">
    <source>
        <dbReference type="EMBL" id="PIY20386.1"/>
    </source>
</evidence>
<dbReference type="AlphaFoldDB" id="A0A2M7P4E1"/>
<dbReference type="Proteomes" id="UP000231028">
    <property type="component" value="Unassembled WGS sequence"/>
</dbReference>
<dbReference type="EMBL" id="PFKI01000034">
    <property type="protein sequence ID" value="PIY20386.1"/>
    <property type="molecule type" value="Genomic_DNA"/>
</dbReference>
<evidence type="ECO:0000313" key="3">
    <source>
        <dbReference type="Proteomes" id="UP000231028"/>
    </source>
</evidence>
<organism evidence="2 3">
    <name type="scientific">Candidatus Desantisbacteria bacterium CG_4_10_14_3_um_filter_40_18</name>
    <dbReference type="NCBI Taxonomy" id="1974544"/>
    <lineage>
        <taxon>Bacteria</taxon>
        <taxon>Candidatus Desantisiibacteriota</taxon>
    </lineage>
</organism>
<reference evidence="3" key="1">
    <citation type="submission" date="2017-09" db="EMBL/GenBank/DDBJ databases">
        <title>Depth-based differentiation of microbial function through sediment-hosted aquifers and enrichment of novel symbionts in the deep terrestrial subsurface.</title>
        <authorList>
            <person name="Probst A.J."/>
            <person name="Ladd B."/>
            <person name="Jarett J.K."/>
            <person name="Geller-Mcgrath D.E."/>
            <person name="Sieber C.M.K."/>
            <person name="Emerson J.B."/>
            <person name="Anantharaman K."/>
            <person name="Thomas B.C."/>
            <person name="Malmstrom R."/>
            <person name="Stieglmeier M."/>
            <person name="Klingl A."/>
            <person name="Woyke T."/>
            <person name="Ryan C.M."/>
            <person name="Banfield J.F."/>
        </authorList>
    </citation>
    <scope>NUCLEOTIDE SEQUENCE [LARGE SCALE GENOMIC DNA]</scope>
</reference>
<dbReference type="InterPro" id="IPR041049">
    <property type="entry name" value="DUF5615"/>
</dbReference>
<gene>
    <name evidence="2" type="ORF">COZ13_00910</name>
</gene>